<sequence>MRDPKADFEELLSVVIPIAEKWLGEHGEFFPFGVTMLATGEIVPAIACAEDASPKSADIIKWLKDGYRSQAKSGAIIASILVYDVRTTLPGGGTSDAIAAAFDHVGDFSGRLVFPYQLSDDSVSISDPFLQPGDKDIFGI</sequence>
<protein>
    <submittedName>
        <fullName evidence="1">Uncharacterized protein</fullName>
    </submittedName>
</protein>
<evidence type="ECO:0000313" key="1">
    <source>
        <dbReference type="EMBL" id="BCJ89757.1"/>
    </source>
</evidence>
<dbReference type="KEGG" id="tso:IZ6_04920"/>
<name>A0A6S6QPA6_9HYPH</name>
<accession>A0A6S6QPA6</accession>
<dbReference type="AlphaFoldDB" id="A0A6S6QPA6"/>
<reference evidence="1 2" key="1">
    <citation type="submission" date="2020-08" db="EMBL/GenBank/DDBJ databases">
        <title>Genome sequence of Rhizobiales bacterium strain IZ6.</title>
        <authorList>
            <person name="Nakai R."/>
            <person name="Naganuma T."/>
        </authorList>
    </citation>
    <scope>NUCLEOTIDE SEQUENCE [LARGE SCALE GENOMIC DNA]</scope>
    <source>
        <strain evidence="1 2">IZ6</strain>
    </source>
</reference>
<dbReference type="EMBL" id="AP023361">
    <property type="protein sequence ID" value="BCJ89757.1"/>
    <property type="molecule type" value="Genomic_DNA"/>
</dbReference>
<gene>
    <name evidence="1" type="ORF">IZ6_04920</name>
</gene>
<dbReference type="Proteomes" id="UP000515317">
    <property type="component" value="Chromosome"/>
</dbReference>
<organism evidence="1 2">
    <name type="scientific">Terrihabitans soli</name>
    <dbReference type="NCBI Taxonomy" id="708113"/>
    <lineage>
        <taxon>Bacteria</taxon>
        <taxon>Pseudomonadati</taxon>
        <taxon>Pseudomonadota</taxon>
        <taxon>Alphaproteobacteria</taxon>
        <taxon>Hyphomicrobiales</taxon>
        <taxon>Terrihabitans</taxon>
    </lineage>
</organism>
<evidence type="ECO:0000313" key="2">
    <source>
        <dbReference type="Proteomes" id="UP000515317"/>
    </source>
</evidence>
<proteinExistence type="predicted"/>
<dbReference type="RefSeq" id="WP_222876441.1">
    <property type="nucleotide sequence ID" value="NZ_AP023361.1"/>
</dbReference>
<keyword evidence="2" id="KW-1185">Reference proteome</keyword>